<protein>
    <submittedName>
        <fullName evidence="1">Alkaline phosphatase family protein</fullName>
    </submittedName>
</protein>
<dbReference type="PANTHER" id="PTHR10151">
    <property type="entry name" value="ECTONUCLEOTIDE PYROPHOSPHATASE/PHOSPHODIESTERASE"/>
    <property type="match status" value="1"/>
</dbReference>
<dbReference type="Pfam" id="PF01663">
    <property type="entry name" value="Phosphodiest"/>
    <property type="match status" value="1"/>
</dbReference>
<dbReference type="InterPro" id="IPR017850">
    <property type="entry name" value="Alkaline_phosphatase_core_sf"/>
</dbReference>
<dbReference type="Gene3D" id="3.40.720.10">
    <property type="entry name" value="Alkaline Phosphatase, subunit A"/>
    <property type="match status" value="1"/>
</dbReference>
<accession>A0A432D1N0</accession>
<sequence length="275" mass="31363">MSNKVILVVLDGLNHQVAHQCMGYLNGLLEQRHVSPKKRATLHSVQCELPSLSRPLYECILTGVRPVDSGIVNNDIARLSHHESIFSLAKSQGKTTAAAAYHWVSELYNRAPFDAVRDRFTNDKTLNIQHGCFYHWDHYPDEALFLDAEHLRQTHQPDFLLIHPMNIDDMGHKHGLDSYQYRNCARHADIILSNYIEQWLNDGYQIIVTSDHGMNNDLSHGGILPEERAVPLFVIGDKFTHLDDCHVKQTEICGTVCQLLNLDHNKPYTQELLAL</sequence>
<evidence type="ECO:0000313" key="2">
    <source>
        <dbReference type="Proteomes" id="UP000268973"/>
    </source>
</evidence>
<evidence type="ECO:0000313" key="1">
    <source>
        <dbReference type="EMBL" id="RTZ17843.1"/>
    </source>
</evidence>
<keyword evidence="2" id="KW-1185">Reference proteome</keyword>
<dbReference type="SUPFAM" id="SSF53649">
    <property type="entry name" value="Alkaline phosphatase-like"/>
    <property type="match status" value="1"/>
</dbReference>
<dbReference type="RefSeq" id="WP_126572593.1">
    <property type="nucleotide sequence ID" value="NZ_RXZH01000001.1"/>
</dbReference>
<organism evidence="1 2">
    <name type="scientific">Vibrio aquaticus</name>
    <dbReference type="NCBI Taxonomy" id="2496559"/>
    <lineage>
        <taxon>Bacteria</taxon>
        <taxon>Pseudomonadati</taxon>
        <taxon>Pseudomonadota</taxon>
        <taxon>Gammaproteobacteria</taxon>
        <taxon>Vibrionales</taxon>
        <taxon>Vibrionaceae</taxon>
        <taxon>Vibrio</taxon>
    </lineage>
</organism>
<reference evidence="1 2" key="1">
    <citation type="submission" date="2018-12" db="EMBL/GenBank/DDBJ databases">
        <title>Vibrio sp. isolated from China Sea.</title>
        <authorList>
            <person name="Li Y."/>
        </authorList>
    </citation>
    <scope>NUCLEOTIDE SEQUENCE [LARGE SCALE GENOMIC DNA]</scope>
    <source>
        <strain evidence="1 2">BEI207</strain>
    </source>
</reference>
<gene>
    <name evidence="1" type="ORF">EJ063_03395</name>
</gene>
<proteinExistence type="predicted"/>
<dbReference type="AlphaFoldDB" id="A0A432D1N0"/>
<dbReference type="GO" id="GO:0016787">
    <property type="term" value="F:hydrolase activity"/>
    <property type="evidence" value="ECO:0007669"/>
    <property type="project" value="UniProtKB-ARBA"/>
</dbReference>
<comment type="caution">
    <text evidence="1">The sequence shown here is derived from an EMBL/GenBank/DDBJ whole genome shotgun (WGS) entry which is preliminary data.</text>
</comment>
<dbReference type="OrthoDB" id="9771966at2"/>
<name>A0A432D1N0_9VIBR</name>
<dbReference type="PANTHER" id="PTHR10151:SF120">
    <property type="entry name" value="BIS(5'-ADENOSYL)-TRIPHOSPHATASE"/>
    <property type="match status" value="1"/>
</dbReference>
<dbReference type="EMBL" id="RXZH01000001">
    <property type="protein sequence ID" value="RTZ17843.1"/>
    <property type="molecule type" value="Genomic_DNA"/>
</dbReference>
<dbReference type="InterPro" id="IPR002591">
    <property type="entry name" value="Phosphodiest/P_Trfase"/>
</dbReference>
<dbReference type="Proteomes" id="UP000268973">
    <property type="component" value="Unassembled WGS sequence"/>
</dbReference>